<dbReference type="Pfam" id="PF19685">
    <property type="entry name" value="DUF6187"/>
    <property type="match status" value="1"/>
</dbReference>
<name>A0ABU5RKW5_9PSEU</name>
<keyword evidence="2" id="KW-1185">Reference proteome</keyword>
<organism evidence="1 2">
    <name type="scientific">Amycolatopsis heterodermiae</name>
    <dbReference type="NCBI Taxonomy" id="3110235"/>
    <lineage>
        <taxon>Bacteria</taxon>
        <taxon>Bacillati</taxon>
        <taxon>Actinomycetota</taxon>
        <taxon>Actinomycetes</taxon>
        <taxon>Pseudonocardiales</taxon>
        <taxon>Pseudonocardiaceae</taxon>
        <taxon>Amycolatopsis</taxon>
    </lineage>
</organism>
<gene>
    <name evidence="1" type="ORF">VA596_45960</name>
</gene>
<protein>
    <submittedName>
        <fullName evidence="1">DUF6187 family protein</fullName>
    </submittedName>
</protein>
<dbReference type="EMBL" id="JAYFSI010000018">
    <property type="protein sequence ID" value="MEA5366945.1"/>
    <property type="molecule type" value="Genomic_DNA"/>
</dbReference>
<evidence type="ECO:0000313" key="1">
    <source>
        <dbReference type="EMBL" id="MEA5366945.1"/>
    </source>
</evidence>
<reference evidence="1 2" key="1">
    <citation type="submission" date="2023-12" db="EMBL/GenBank/DDBJ databases">
        <title>Amycolatopsis sp. V23-08.</title>
        <authorList>
            <person name="Somphong A."/>
        </authorList>
    </citation>
    <scope>NUCLEOTIDE SEQUENCE [LARGE SCALE GENOMIC DNA]</scope>
    <source>
        <strain evidence="1 2">V23-08</strain>
    </source>
</reference>
<sequence length="146" mass="15238">MPDTRFALPPIDDPPSTEVGIILLGLDARRLLAGLGFARIADDPALVTQAVDLARHEVAGFGFADLVAAGRARWRAVRDLVETRAETSASPRRAWAEAAARVTAAVPEAGPASVAYLTACSLRRGEVDRVADGDGEADVVPEVPAG</sequence>
<dbReference type="RefSeq" id="WP_323336564.1">
    <property type="nucleotide sequence ID" value="NZ_JAYFSI010000018.1"/>
</dbReference>
<proteinExistence type="predicted"/>
<evidence type="ECO:0000313" key="2">
    <source>
        <dbReference type="Proteomes" id="UP001304298"/>
    </source>
</evidence>
<dbReference type="Proteomes" id="UP001304298">
    <property type="component" value="Unassembled WGS sequence"/>
</dbReference>
<accession>A0ABU5RKW5</accession>
<dbReference type="InterPro" id="IPR046178">
    <property type="entry name" value="DUF6187"/>
</dbReference>
<comment type="caution">
    <text evidence="1">The sequence shown here is derived from an EMBL/GenBank/DDBJ whole genome shotgun (WGS) entry which is preliminary data.</text>
</comment>